<dbReference type="SUPFAM" id="SSF51556">
    <property type="entry name" value="Metallo-dependent hydrolases"/>
    <property type="match status" value="1"/>
</dbReference>
<dbReference type="Proteomes" id="UP000800200">
    <property type="component" value="Unassembled WGS sequence"/>
</dbReference>
<dbReference type="GO" id="GO:0019748">
    <property type="term" value="P:secondary metabolic process"/>
    <property type="evidence" value="ECO:0007669"/>
    <property type="project" value="TreeGrafter"/>
</dbReference>
<reference evidence="5" key="1">
    <citation type="journal article" date="2020" name="Stud. Mycol.">
        <title>101 Dothideomycetes genomes: a test case for predicting lifestyles and emergence of pathogens.</title>
        <authorList>
            <person name="Haridas S."/>
            <person name="Albert R."/>
            <person name="Binder M."/>
            <person name="Bloem J."/>
            <person name="Labutti K."/>
            <person name="Salamov A."/>
            <person name="Andreopoulos B."/>
            <person name="Baker S."/>
            <person name="Barry K."/>
            <person name="Bills G."/>
            <person name="Bluhm B."/>
            <person name="Cannon C."/>
            <person name="Castanera R."/>
            <person name="Culley D."/>
            <person name="Daum C."/>
            <person name="Ezra D."/>
            <person name="Gonzalez J."/>
            <person name="Henrissat B."/>
            <person name="Kuo A."/>
            <person name="Liang C."/>
            <person name="Lipzen A."/>
            <person name="Lutzoni F."/>
            <person name="Magnuson J."/>
            <person name="Mondo S."/>
            <person name="Nolan M."/>
            <person name="Ohm R."/>
            <person name="Pangilinan J."/>
            <person name="Park H.-J."/>
            <person name="Ramirez L."/>
            <person name="Alfaro M."/>
            <person name="Sun H."/>
            <person name="Tritt A."/>
            <person name="Yoshinaga Y."/>
            <person name="Zwiers L.-H."/>
            <person name="Turgeon B."/>
            <person name="Goodwin S."/>
            <person name="Spatafora J."/>
            <person name="Crous P."/>
            <person name="Grigoriev I."/>
        </authorList>
    </citation>
    <scope>NUCLEOTIDE SEQUENCE</scope>
    <source>
        <strain evidence="5">CBS 207.26</strain>
    </source>
</reference>
<proteinExistence type="inferred from homology"/>
<dbReference type="OrthoDB" id="2832284at2759"/>
<evidence type="ECO:0000313" key="6">
    <source>
        <dbReference type="Proteomes" id="UP000800200"/>
    </source>
</evidence>
<evidence type="ECO:0000256" key="4">
    <source>
        <dbReference type="RuleBase" id="RU366045"/>
    </source>
</evidence>
<dbReference type="PANTHER" id="PTHR21240">
    <property type="entry name" value="2-AMINO-3-CARBOXYLMUCONATE-6-SEMIALDEHYDE DECARBOXYLASE"/>
    <property type="match status" value="1"/>
</dbReference>
<keyword evidence="1" id="KW-0479">Metal-binding</keyword>
<accession>A0A6A6DV92</accession>
<evidence type="ECO:0000256" key="3">
    <source>
        <dbReference type="ARBA" id="ARBA00023239"/>
    </source>
</evidence>
<organism evidence="5 6">
    <name type="scientific">Zopfia rhizophila CBS 207.26</name>
    <dbReference type="NCBI Taxonomy" id="1314779"/>
    <lineage>
        <taxon>Eukaryota</taxon>
        <taxon>Fungi</taxon>
        <taxon>Dikarya</taxon>
        <taxon>Ascomycota</taxon>
        <taxon>Pezizomycotina</taxon>
        <taxon>Dothideomycetes</taxon>
        <taxon>Dothideomycetes incertae sedis</taxon>
        <taxon>Zopfiaceae</taxon>
        <taxon>Zopfia</taxon>
    </lineage>
</organism>
<dbReference type="GO" id="GO:0005829">
    <property type="term" value="C:cytosol"/>
    <property type="evidence" value="ECO:0007669"/>
    <property type="project" value="TreeGrafter"/>
</dbReference>
<dbReference type="AlphaFoldDB" id="A0A6A6DV92"/>
<keyword evidence="2" id="KW-0862">Zinc</keyword>
<dbReference type="PANTHER" id="PTHR21240:SF29">
    <property type="entry name" value="AMIDOHYDROLASE-RELATED DOMAIN-CONTAINING PROTEIN"/>
    <property type="match status" value="1"/>
</dbReference>
<evidence type="ECO:0000256" key="2">
    <source>
        <dbReference type="ARBA" id="ARBA00022833"/>
    </source>
</evidence>
<comment type="similarity">
    <text evidence="4">Belongs to the metallo-dependent hydrolases superfamily.</text>
</comment>
<evidence type="ECO:0000256" key="1">
    <source>
        <dbReference type="ARBA" id="ARBA00022723"/>
    </source>
</evidence>
<sequence>MGQANGMISNGEPQGIDVHTISFGSSMSKWTSADDLARAGNEFAAKIRDSDPYHLGFLAPPPFLDNIDATIAEINYTLDVLKADGITLHTVYGEGNNYLGYVKFRPVWEVLNARKAVIILSHAGGSLHYLVTRAAHLLADAGLAQITANEYLEGAPKFYFDTALSGNEFMLPTLLDFASPGYVLFGPDFPYAPVPTIDTLTRAGMRVLAERKGDKDSELAVNASMIFGKEVQIKT</sequence>
<keyword evidence="3 4" id="KW-0456">Lyase</keyword>
<dbReference type="Gene3D" id="3.20.20.140">
    <property type="entry name" value="Metal-dependent hydrolases"/>
    <property type="match status" value="2"/>
</dbReference>
<dbReference type="GO" id="GO:0046872">
    <property type="term" value="F:metal ion binding"/>
    <property type="evidence" value="ECO:0007669"/>
    <property type="project" value="UniProtKB-KW"/>
</dbReference>
<gene>
    <name evidence="5" type="ORF">K469DRAFT_691503</name>
</gene>
<protein>
    <recommendedName>
        <fullName evidence="7">Amidohydrolase-related domain-containing protein</fullName>
    </recommendedName>
</protein>
<dbReference type="InterPro" id="IPR032466">
    <property type="entry name" value="Metal_Hydrolase"/>
</dbReference>
<dbReference type="GO" id="GO:0016831">
    <property type="term" value="F:carboxy-lyase activity"/>
    <property type="evidence" value="ECO:0007669"/>
    <property type="project" value="UniProtKB-KW"/>
</dbReference>
<evidence type="ECO:0008006" key="7">
    <source>
        <dbReference type="Google" id="ProtNLM"/>
    </source>
</evidence>
<keyword evidence="4" id="KW-0210">Decarboxylase</keyword>
<name>A0A6A6DV92_9PEZI</name>
<evidence type="ECO:0000313" key="5">
    <source>
        <dbReference type="EMBL" id="KAF2182282.1"/>
    </source>
</evidence>
<keyword evidence="6" id="KW-1185">Reference proteome</keyword>
<dbReference type="EMBL" id="ML994649">
    <property type="protein sequence ID" value="KAF2182282.1"/>
    <property type="molecule type" value="Genomic_DNA"/>
</dbReference>
<dbReference type="InterPro" id="IPR032465">
    <property type="entry name" value="ACMSD"/>
</dbReference>